<dbReference type="EMBL" id="CP001344">
    <property type="protein sequence ID" value="ACL45559.1"/>
    <property type="molecule type" value="Genomic_DNA"/>
</dbReference>
<accession>B8HNX2</accession>
<evidence type="ECO:0000313" key="1">
    <source>
        <dbReference type="EMBL" id="ACL45559.1"/>
    </source>
</evidence>
<dbReference type="AlphaFoldDB" id="B8HNX2"/>
<dbReference type="KEGG" id="cyn:Cyan7425_3231"/>
<name>B8HNX2_CYAP4</name>
<reference evidence="1" key="1">
    <citation type="submission" date="2009-01" db="EMBL/GenBank/DDBJ databases">
        <title>Complete sequence of chromosome Cyanothece sp. PCC 7425.</title>
        <authorList>
            <consortium name="US DOE Joint Genome Institute"/>
            <person name="Lucas S."/>
            <person name="Copeland A."/>
            <person name="Lapidus A."/>
            <person name="Glavina del Rio T."/>
            <person name="Dalin E."/>
            <person name="Tice H."/>
            <person name="Bruce D."/>
            <person name="Goodwin L."/>
            <person name="Pitluck S."/>
            <person name="Sims D."/>
            <person name="Meineke L."/>
            <person name="Brettin T."/>
            <person name="Detter J.C."/>
            <person name="Han C."/>
            <person name="Larimer F."/>
            <person name="Land M."/>
            <person name="Hauser L."/>
            <person name="Kyrpides N."/>
            <person name="Ovchinnikova G."/>
            <person name="Liberton M."/>
            <person name="Stoeckel J."/>
            <person name="Banerjee A."/>
            <person name="Singh A."/>
            <person name="Page L."/>
            <person name="Sato H."/>
            <person name="Zhao L."/>
            <person name="Sherman L."/>
            <person name="Pakrasi H."/>
            <person name="Richardson P."/>
        </authorList>
    </citation>
    <scope>NUCLEOTIDE SEQUENCE</scope>
    <source>
        <strain evidence="1">PCC 7425</strain>
    </source>
</reference>
<gene>
    <name evidence="1" type="ordered locus">Cyan7425_3231</name>
</gene>
<organism evidence="1">
    <name type="scientific">Cyanothece sp. (strain PCC 7425 / ATCC 29141)</name>
    <dbReference type="NCBI Taxonomy" id="395961"/>
    <lineage>
        <taxon>Bacteria</taxon>
        <taxon>Bacillati</taxon>
        <taxon>Cyanobacteriota</taxon>
        <taxon>Cyanophyceae</taxon>
        <taxon>Gomontiellales</taxon>
        <taxon>Cyanothecaceae</taxon>
        <taxon>Cyanothece</taxon>
    </lineage>
</organism>
<proteinExistence type="predicted"/>
<dbReference type="HOGENOM" id="CLU_2463917_0_0_3"/>
<protein>
    <submittedName>
        <fullName evidence="1">Uncharacterized protein</fullName>
    </submittedName>
</protein>
<sequence>MSQETICLCCGTPLLRQFSHQRVYWFCPGCHQEMPASGQLGYSRQPSWFEEAAAPVDTPTSEQRFFNSQWLTAEISFGTNEEVLNESS</sequence>